<name>A0A4Q1BUT5_TREME</name>
<dbReference type="InterPro" id="IPR036291">
    <property type="entry name" value="NAD(P)-bd_dom_sf"/>
</dbReference>
<dbReference type="GO" id="GO:0016491">
    <property type="term" value="F:oxidoreductase activity"/>
    <property type="evidence" value="ECO:0007669"/>
    <property type="project" value="UniProtKB-KW"/>
</dbReference>
<evidence type="ECO:0000256" key="2">
    <source>
        <dbReference type="ARBA" id="ARBA00022857"/>
    </source>
</evidence>
<keyword evidence="6" id="KW-1185">Reference proteome</keyword>
<evidence type="ECO:0000259" key="4">
    <source>
        <dbReference type="Pfam" id="PF05368"/>
    </source>
</evidence>
<keyword evidence="2" id="KW-0521">NADP</keyword>
<protein>
    <recommendedName>
        <fullName evidence="4">NmrA-like domain-containing protein</fullName>
    </recommendedName>
</protein>
<dbReference type="InParanoid" id="A0A4Q1BUT5"/>
<comment type="similarity">
    <text evidence="1">Belongs to the NmrA-type oxidoreductase family.</text>
</comment>
<sequence length="203" mass="22567">MKSIFIFTITGEQGSHLARHMLKEGWTVGGLTRKLEGKTAIELSNLGAKIFQGDLADQSTYEDHLKGYYSAFVNVDFWSIFAAKGYDEDVASKEETRQAKQAIEACQKMGVSHVVYSALDDVPSVHWKSKSKVCDWIKATSIPATCLYTTFFNSNLFNFKDLKHDGEGGMVVNLTTPDDARIAVMPTEFIGVWVKAALDDPQQ</sequence>
<organism evidence="5 6">
    <name type="scientific">Tremella mesenterica</name>
    <name type="common">Jelly fungus</name>
    <dbReference type="NCBI Taxonomy" id="5217"/>
    <lineage>
        <taxon>Eukaryota</taxon>
        <taxon>Fungi</taxon>
        <taxon>Dikarya</taxon>
        <taxon>Basidiomycota</taxon>
        <taxon>Agaricomycotina</taxon>
        <taxon>Tremellomycetes</taxon>
        <taxon>Tremellales</taxon>
        <taxon>Tremellaceae</taxon>
        <taxon>Tremella</taxon>
    </lineage>
</organism>
<dbReference type="Proteomes" id="UP000289152">
    <property type="component" value="Unassembled WGS sequence"/>
</dbReference>
<dbReference type="EMBL" id="SDIL01000004">
    <property type="protein sequence ID" value="RXK41903.1"/>
    <property type="molecule type" value="Genomic_DNA"/>
</dbReference>
<dbReference type="PANTHER" id="PTHR42748:SF30">
    <property type="entry name" value="NMRA-LIKE DOMAIN-CONTAINING PROTEIN"/>
    <property type="match status" value="1"/>
</dbReference>
<dbReference type="PANTHER" id="PTHR42748">
    <property type="entry name" value="NITROGEN METABOLITE REPRESSION PROTEIN NMRA FAMILY MEMBER"/>
    <property type="match status" value="1"/>
</dbReference>
<dbReference type="InterPro" id="IPR008030">
    <property type="entry name" value="NmrA-like"/>
</dbReference>
<evidence type="ECO:0000256" key="3">
    <source>
        <dbReference type="ARBA" id="ARBA00023002"/>
    </source>
</evidence>
<comment type="caution">
    <text evidence="5">The sequence shown here is derived from an EMBL/GenBank/DDBJ whole genome shotgun (WGS) entry which is preliminary data.</text>
</comment>
<dbReference type="OrthoDB" id="300709at2759"/>
<dbReference type="Pfam" id="PF05368">
    <property type="entry name" value="NmrA"/>
    <property type="match status" value="1"/>
</dbReference>
<evidence type="ECO:0000313" key="6">
    <source>
        <dbReference type="Proteomes" id="UP000289152"/>
    </source>
</evidence>
<dbReference type="GO" id="GO:0005634">
    <property type="term" value="C:nucleus"/>
    <property type="evidence" value="ECO:0007669"/>
    <property type="project" value="TreeGrafter"/>
</dbReference>
<feature type="domain" description="NmrA-like" evidence="4">
    <location>
        <begin position="2"/>
        <end position="202"/>
    </location>
</feature>
<evidence type="ECO:0000313" key="5">
    <source>
        <dbReference type="EMBL" id="RXK41903.1"/>
    </source>
</evidence>
<evidence type="ECO:0000256" key="1">
    <source>
        <dbReference type="ARBA" id="ARBA00006328"/>
    </source>
</evidence>
<gene>
    <name evidence="5" type="ORF">M231_00624</name>
</gene>
<dbReference type="Gene3D" id="3.40.50.720">
    <property type="entry name" value="NAD(P)-binding Rossmann-like Domain"/>
    <property type="match status" value="1"/>
</dbReference>
<proteinExistence type="inferred from homology"/>
<dbReference type="AlphaFoldDB" id="A0A4Q1BUT5"/>
<accession>A0A4Q1BUT5</accession>
<dbReference type="InterPro" id="IPR051164">
    <property type="entry name" value="NmrA-like_oxidored"/>
</dbReference>
<dbReference type="SUPFAM" id="SSF51735">
    <property type="entry name" value="NAD(P)-binding Rossmann-fold domains"/>
    <property type="match status" value="1"/>
</dbReference>
<keyword evidence="3" id="KW-0560">Oxidoreductase</keyword>
<dbReference type="VEuPathDB" id="FungiDB:TREMEDRAFT_61813"/>
<reference evidence="5 6" key="1">
    <citation type="submission" date="2016-06" db="EMBL/GenBank/DDBJ databases">
        <title>Evolution of pathogenesis and genome organization in the Tremellales.</title>
        <authorList>
            <person name="Cuomo C."/>
            <person name="Litvintseva A."/>
            <person name="Heitman J."/>
            <person name="Chen Y."/>
            <person name="Sun S."/>
            <person name="Springer D."/>
            <person name="Dromer F."/>
            <person name="Young S."/>
            <person name="Zeng Q."/>
            <person name="Chapman S."/>
            <person name="Gujja S."/>
            <person name="Saif S."/>
            <person name="Birren B."/>
        </authorList>
    </citation>
    <scope>NUCLEOTIDE SEQUENCE [LARGE SCALE GENOMIC DNA]</scope>
    <source>
        <strain evidence="5 6">ATCC 28783</strain>
    </source>
</reference>